<name>A0AAD8AA41_DIPPU</name>
<sequence>MSAIFPDSKTFVDMKLKHSEEYTLKAFEDFLKDLKTKNIPRNKLEKFVREHFDDVGSEFETWYPPDWHGNPKIFNKIIDPKMKKFAKKLHSMWKYLGRKIKKNVADNPNLYSMVYVPNAFIVPGGRFREFYYWDSYWIIKGLLYSEMYDTVKGMLINYLELVNKYGLVPNGGRIYYAGRSQPPLLIPMIYYYFKATGDTKFISQYLYLLEEEYAFWITNRTVKLKVDGVTYTLVRFNDETRGPRPESYREDHNAAHLMATEVEKEEYYAEMKAAAESGRDFSSRWFIFNAAYYQKQADTWNHAIQKVLWHEDVGCWLDWDLLNGKRRNYFYPSNLAPHLAEKILNYLQKFNLDDYPGGIPSSFETTGEQWDFPNIWSPLEDMVISGLDFLDDGRAKDFARNHAFKWIYTMYRGYSDTKAMYEKYDATVSGAPGGGGEYVNQIGFGWTNGVALDLLAKYADQILPPPKDWPSSADRPKLSFLCKIIIVVSIIVAFLKSF</sequence>
<dbReference type="SUPFAM" id="SSF48208">
    <property type="entry name" value="Six-hairpin glycosidases"/>
    <property type="match status" value="1"/>
</dbReference>
<evidence type="ECO:0000313" key="8">
    <source>
        <dbReference type="EMBL" id="KAJ9595234.1"/>
    </source>
</evidence>
<reference evidence="8" key="2">
    <citation type="submission" date="2023-05" db="EMBL/GenBank/DDBJ databases">
        <authorList>
            <person name="Fouks B."/>
        </authorList>
    </citation>
    <scope>NUCLEOTIDE SEQUENCE</scope>
    <source>
        <strain evidence="8">Stay&amp;Tobe</strain>
        <tissue evidence="8">Testes</tissue>
    </source>
</reference>
<evidence type="ECO:0000256" key="7">
    <source>
        <dbReference type="RuleBase" id="RU361180"/>
    </source>
</evidence>
<dbReference type="Proteomes" id="UP001233999">
    <property type="component" value="Unassembled WGS sequence"/>
</dbReference>
<dbReference type="InterPro" id="IPR012341">
    <property type="entry name" value="6hp_glycosidase-like_sf"/>
</dbReference>
<dbReference type="EC" id="3.2.1.28" evidence="3 7"/>
<gene>
    <name evidence="8" type="ORF">L9F63_013471</name>
</gene>
<dbReference type="InterPro" id="IPR001661">
    <property type="entry name" value="Glyco_hydro_37"/>
</dbReference>
<accession>A0AAD8AA41</accession>
<dbReference type="Gene3D" id="1.50.10.10">
    <property type="match status" value="2"/>
</dbReference>
<dbReference type="AlphaFoldDB" id="A0AAD8AA41"/>
<evidence type="ECO:0000256" key="5">
    <source>
        <dbReference type="ARBA" id="ARBA00022801"/>
    </source>
</evidence>
<dbReference type="InterPro" id="IPR018232">
    <property type="entry name" value="Glyco_hydro_37_CS"/>
</dbReference>
<comment type="similarity">
    <text evidence="2 7">Belongs to the glycosyl hydrolase 37 family.</text>
</comment>
<reference evidence="8" key="1">
    <citation type="journal article" date="2023" name="IScience">
        <title>Live-bearing cockroach genome reveals convergent evolutionary mechanisms linked to viviparity in insects and beyond.</title>
        <authorList>
            <person name="Fouks B."/>
            <person name="Harrison M.C."/>
            <person name="Mikhailova A.A."/>
            <person name="Marchal E."/>
            <person name="English S."/>
            <person name="Carruthers M."/>
            <person name="Jennings E.C."/>
            <person name="Chiamaka E.L."/>
            <person name="Frigard R.A."/>
            <person name="Pippel M."/>
            <person name="Attardo G.M."/>
            <person name="Benoit J.B."/>
            <person name="Bornberg-Bauer E."/>
            <person name="Tobe S.S."/>
        </authorList>
    </citation>
    <scope>NUCLEOTIDE SEQUENCE</scope>
    <source>
        <strain evidence="8">Stay&amp;Tobe</strain>
    </source>
</reference>
<dbReference type="Pfam" id="PF01204">
    <property type="entry name" value="Trehalase"/>
    <property type="match status" value="2"/>
</dbReference>
<comment type="caution">
    <text evidence="8">The sequence shown here is derived from an EMBL/GenBank/DDBJ whole genome shotgun (WGS) entry which is preliminary data.</text>
</comment>
<evidence type="ECO:0000256" key="4">
    <source>
        <dbReference type="ARBA" id="ARBA00019905"/>
    </source>
</evidence>
<evidence type="ECO:0000313" key="9">
    <source>
        <dbReference type="Proteomes" id="UP001233999"/>
    </source>
</evidence>
<dbReference type="GO" id="GO:0005993">
    <property type="term" value="P:trehalose catabolic process"/>
    <property type="evidence" value="ECO:0007669"/>
    <property type="project" value="TreeGrafter"/>
</dbReference>
<dbReference type="InterPro" id="IPR008928">
    <property type="entry name" value="6-hairpin_glycosidase_sf"/>
</dbReference>
<keyword evidence="9" id="KW-1185">Reference proteome</keyword>
<protein>
    <recommendedName>
        <fullName evidence="4 7">Trehalase</fullName>
        <ecNumber evidence="3 7">3.2.1.28</ecNumber>
    </recommendedName>
    <alternativeName>
        <fullName evidence="7">Alpha-trehalose glucohydrolase</fullName>
    </alternativeName>
</protein>
<dbReference type="PRINTS" id="PR00744">
    <property type="entry name" value="GLHYDRLASE37"/>
</dbReference>
<evidence type="ECO:0000256" key="6">
    <source>
        <dbReference type="ARBA" id="ARBA00023295"/>
    </source>
</evidence>
<organism evidence="8 9">
    <name type="scientific">Diploptera punctata</name>
    <name type="common">Pacific beetle cockroach</name>
    <dbReference type="NCBI Taxonomy" id="6984"/>
    <lineage>
        <taxon>Eukaryota</taxon>
        <taxon>Metazoa</taxon>
        <taxon>Ecdysozoa</taxon>
        <taxon>Arthropoda</taxon>
        <taxon>Hexapoda</taxon>
        <taxon>Insecta</taxon>
        <taxon>Pterygota</taxon>
        <taxon>Neoptera</taxon>
        <taxon>Polyneoptera</taxon>
        <taxon>Dictyoptera</taxon>
        <taxon>Blattodea</taxon>
        <taxon>Blaberoidea</taxon>
        <taxon>Blaberidae</taxon>
        <taxon>Diplopterinae</taxon>
        <taxon>Diploptera</taxon>
    </lineage>
</organism>
<proteinExistence type="inferred from homology"/>
<keyword evidence="5 7" id="KW-0378">Hydrolase</keyword>
<dbReference type="PROSITE" id="PS00927">
    <property type="entry name" value="TREHALASE_1"/>
    <property type="match status" value="1"/>
</dbReference>
<evidence type="ECO:0000256" key="3">
    <source>
        <dbReference type="ARBA" id="ARBA00012757"/>
    </source>
</evidence>
<dbReference type="EMBL" id="JASPKZ010002682">
    <property type="protein sequence ID" value="KAJ9595234.1"/>
    <property type="molecule type" value="Genomic_DNA"/>
</dbReference>
<dbReference type="PANTHER" id="PTHR23403:SF1">
    <property type="entry name" value="TREHALASE"/>
    <property type="match status" value="1"/>
</dbReference>
<dbReference type="PANTHER" id="PTHR23403">
    <property type="entry name" value="TREHALASE"/>
    <property type="match status" value="1"/>
</dbReference>
<dbReference type="GO" id="GO:0004555">
    <property type="term" value="F:alpha,alpha-trehalase activity"/>
    <property type="evidence" value="ECO:0007669"/>
    <property type="project" value="UniProtKB-EC"/>
</dbReference>
<evidence type="ECO:0000256" key="1">
    <source>
        <dbReference type="ARBA" id="ARBA00001576"/>
    </source>
</evidence>
<evidence type="ECO:0000256" key="2">
    <source>
        <dbReference type="ARBA" id="ARBA00005615"/>
    </source>
</evidence>
<keyword evidence="6 7" id="KW-0326">Glycosidase</keyword>
<comment type="catalytic activity">
    <reaction evidence="1 7">
        <text>alpha,alpha-trehalose + H2O = alpha-D-glucose + beta-D-glucose</text>
        <dbReference type="Rhea" id="RHEA:32675"/>
        <dbReference type="ChEBI" id="CHEBI:15377"/>
        <dbReference type="ChEBI" id="CHEBI:15903"/>
        <dbReference type="ChEBI" id="CHEBI:16551"/>
        <dbReference type="ChEBI" id="CHEBI:17925"/>
        <dbReference type="EC" id="3.2.1.28"/>
    </reaction>
</comment>